<dbReference type="EMBL" id="MCFC01000055">
    <property type="protein sequence ID" value="ORY25638.1"/>
    <property type="molecule type" value="Genomic_DNA"/>
</dbReference>
<evidence type="ECO:0000259" key="7">
    <source>
        <dbReference type="Pfam" id="PF00248"/>
    </source>
</evidence>
<protein>
    <submittedName>
        <fullName evidence="8">Putative NADP(+) coupled glycerol dehydrogenase</fullName>
    </submittedName>
</protein>
<keyword evidence="3" id="KW-0560">Oxidoreductase</keyword>
<dbReference type="PIRSF" id="PIRSF000097">
    <property type="entry name" value="AKR"/>
    <property type="match status" value="1"/>
</dbReference>
<proteinExistence type="inferred from homology"/>
<dbReference type="GO" id="GO:0016616">
    <property type="term" value="F:oxidoreductase activity, acting on the CH-OH group of donors, NAD or NADP as acceptor"/>
    <property type="evidence" value="ECO:0007669"/>
    <property type="project" value="UniProtKB-ARBA"/>
</dbReference>
<reference evidence="8 9" key="1">
    <citation type="submission" date="2016-07" db="EMBL/GenBank/DDBJ databases">
        <title>Pervasive Adenine N6-methylation of Active Genes in Fungi.</title>
        <authorList>
            <consortium name="DOE Joint Genome Institute"/>
            <person name="Mondo S.J."/>
            <person name="Dannebaum R.O."/>
            <person name="Kuo R.C."/>
            <person name="Labutti K."/>
            <person name="Haridas S."/>
            <person name="Kuo A."/>
            <person name="Salamov A."/>
            <person name="Ahrendt S.R."/>
            <person name="Lipzen A."/>
            <person name="Sullivan W."/>
            <person name="Andreopoulos W.B."/>
            <person name="Clum A."/>
            <person name="Lindquist E."/>
            <person name="Daum C."/>
            <person name="Ramamoorthy G.K."/>
            <person name="Gryganskyi A."/>
            <person name="Culley D."/>
            <person name="Magnuson J.K."/>
            <person name="James T.Y."/>
            <person name="O'Malley M.A."/>
            <person name="Stajich J.E."/>
            <person name="Spatafora J.W."/>
            <person name="Visel A."/>
            <person name="Grigoriev I.V."/>
        </authorList>
    </citation>
    <scope>NUCLEOTIDE SEQUENCE [LARGE SCALE GENOMIC DNA]</scope>
    <source>
        <strain evidence="8 9">68-887.2</strain>
    </source>
</reference>
<evidence type="ECO:0000313" key="8">
    <source>
        <dbReference type="EMBL" id="ORY25638.1"/>
    </source>
</evidence>
<evidence type="ECO:0000256" key="3">
    <source>
        <dbReference type="ARBA" id="ARBA00023002"/>
    </source>
</evidence>
<dbReference type="SUPFAM" id="SSF51430">
    <property type="entry name" value="NAD(P)-linked oxidoreductase"/>
    <property type="match status" value="1"/>
</dbReference>
<feature type="site" description="Lowers pKa of active site Tyr" evidence="6">
    <location>
        <position position="76"/>
    </location>
</feature>
<dbReference type="InterPro" id="IPR018170">
    <property type="entry name" value="Aldo/ket_reductase_CS"/>
</dbReference>
<evidence type="ECO:0000313" key="9">
    <source>
        <dbReference type="Proteomes" id="UP000193986"/>
    </source>
</evidence>
<feature type="active site" description="Proton donor" evidence="4">
    <location>
        <position position="51"/>
    </location>
</feature>
<evidence type="ECO:0000256" key="2">
    <source>
        <dbReference type="ARBA" id="ARBA00022857"/>
    </source>
</evidence>
<evidence type="ECO:0000256" key="1">
    <source>
        <dbReference type="ARBA" id="ARBA00007905"/>
    </source>
</evidence>
<dbReference type="AlphaFoldDB" id="A0A1Y2ASS4"/>
<evidence type="ECO:0000256" key="6">
    <source>
        <dbReference type="PIRSR" id="PIRSR000097-3"/>
    </source>
</evidence>
<dbReference type="InterPro" id="IPR023210">
    <property type="entry name" value="NADP_OxRdtase_dom"/>
</dbReference>
<organism evidence="8 9">
    <name type="scientific">Naematelia encephala</name>
    <dbReference type="NCBI Taxonomy" id="71784"/>
    <lineage>
        <taxon>Eukaryota</taxon>
        <taxon>Fungi</taxon>
        <taxon>Dikarya</taxon>
        <taxon>Basidiomycota</taxon>
        <taxon>Agaricomycotina</taxon>
        <taxon>Tremellomycetes</taxon>
        <taxon>Tremellales</taxon>
        <taxon>Naemateliaceae</taxon>
        <taxon>Naematelia</taxon>
    </lineage>
</organism>
<evidence type="ECO:0000256" key="5">
    <source>
        <dbReference type="PIRSR" id="PIRSR000097-2"/>
    </source>
</evidence>
<dbReference type="STRING" id="71784.A0A1Y2ASS4"/>
<dbReference type="InParanoid" id="A0A1Y2ASS4"/>
<evidence type="ECO:0000256" key="4">
    <source>
        <dbReference type="PIRSR" id="PIRSR000097-1"/>
    </source>
</evidence>
<keyword evidence="9" id="KW-1185">Reference proteome</keyword>
<sequence length="321" mass="35535">MSVPTEFKLNTGATIPAIGLGTWQAKPGEVRDAVAHALKSGYTHIDCALCYQNEDEVGQGIKDSGVPREKIFITSKVWCTYHDRVEECLDITLKSLGTDYLDLYLVHWPVRTVENGTVKLFPTKPDGSRNIDWEWDQADTWRQMEALVEKGKVKAIGVSNVSEILLEKLSKTWKIVPAVNQIEIHPYLPQHSLKKYCDSKGILLQAYSPLGSTSSPMLSDPEIQEIADKHGVPLATILISWAVNRGTVVLPKSVTPSRIASNLKVVKLDADDMAKLDGMSEEGKWQRINHPPWGTDFGFSDWYGPGNKDAPEGARLLAGKA</sequence>
<feature type="domain" description="NADP-dependent oxidoreductase" evidence="7">
    <location>
        <begin position="18"/>
        <end position="279"/>
    </location>
</feature>
<feature type="binding site" evidence="5">
    <location>
        <position position="107"/>
    </location>
    <ligand>
        <name>substrate</name>
    </ligand>
</feature>
<dbReference type="PRINTS" id="PR00069">
    <property type="entry name" value="ALDKETRDTASE"/>
</dbReference>
<dbReference type="PROSITE" id="PS00063">
    <property type="entry name" value="ALDOKETO_REDUCTASE_3"/>
    <property type="match status" value="1"/>
</dbReference>
<comment type="similarity">
    <text evidence="1">Belongs to the aldo/keto reductase family.</text>
</comment>
<dbReference type="PANTHER" id="PTHR43827">
    <property type="entry name" value="2,5-DIKETO-D-GLUCONIC ACID REDUCTASE"/>
    <property type="match status" value="1"/>
</dbReference>
<dbReference type="OrthoDB" id="416253at2759"/>
<accession>A0A1Y2ASS4</accession>
<dbReference type="Pfam" id="PF00248">
    <property type="entry name" value="Aldo_ket_red"/>
    <property type="match status" value="1"/>
</dbReference>
<comment type="caution">
    <text evidence="8">The sequence shown here is derived from an EMBL/GenBank/DDBJ whole genome shotgun (WGS) entry which is preliminary data.</text>
</comment>
<keyword evidence="2" id="KW-0521">NADP</keyword>
<dbReference type="PANTHER" id="PTHR43827:SF3">
    <property type="entry name" value="NADP-DEPENDENT OXIDOREDUCTASE DOMAIN-CONTAINING PROTEIN"/>
    <property type="match status" value="1"/>
</dbReference>
<gene>
    <name evidence="8" type="ORF">BCR39DRAFT_543507</name>
</gene>
<dbReference type="FunFam" id="3.20.20.100:FF:000007">
    <property type="entry name" value="NAD(P)H-dependent D-xylose reductase xyl1"/>
    <property type="match status" value="1"/>
</dbReference>
<dbReference type="InterPro" id="IPR036812">
    <property type="entry name" value="NAD(P)_OxRdtase_dom_sf"/>
</dbReference>
<dbReference type="Proteomes" id="UP000193986">
    <property type="component" value="Unassembled WGS sequence"/>
</dbReference>
<dbReference type="InterPro" id="IPR020471">
    <property type="entry name" value="AKR"/>
</dbReference>
<dbReference type="Gene3D" id="3.20.20.100">
    <property type="entry name" value="NADP-dependent oxidoreductase domain"/>
    <property type="match status" value="1"/>
</dbReference>
<name>A0A1Y2ASS4_9TREE</name>